<dbReference type="STRING" id="1121898.GCA_000422725_00290"/>
<name>A0A0A2MN06_9FLAO</name>
<proteinExistence type="predicted"/>
<evidence type="ECO:0000256" key="2">
    <source>
        <dbReference type="ARBA" id="ARBA00023125"/>
    </source>
</evidence>
<dbReference type="PROSITE" id="PS01124">
    <property type="entry name" value="HTH_ARAC_FAMILY_2"/>
    <property type="match status" value="1"/>
</dbReference>
<feature type="region of interest" description="Disordered" evidence="4">
    <location>
        <begin position="272"/>
        <end position="291"/>
    </location>
</feature>
<dbReference type="PANTHER" id="PTHR43280">
    <property type="entry name" value="ARAC-FAMILY TRANSCRIPTIONAL REGULATOR"/>
    <property type="match status" value="1"/>
</dbReference>
<dbReference type="SUPFAM" id="SSF46689">
    <property type="entry name" value="Homeodomain-like"/>
    <property type="match status" value="1"/>
</dbReference>
<dbReference type="OrthoDB" id="2611870at2"/>
<dbReference type="InterPro" id="IPR018060">
    <property type="entry name" value="HTH_AraC"/>
</dbReference>
<feature type="domain" description="HTH araC/xylS-type" evidence="5">
    <location>
        <begin position="204"/>
        <end position="282"/>
    </location>
</feature>
<evidence type="ECO:0000259" key="5">
    <source>
        <dbReference type="PROSITE" id="PS01124"/>
    </source>
</evidence>
<dbReference type="Proteomes" id="UP000030111">
    <property type="component" value="Unassembled WGS sequence"/>
</dbReference>
<dbReference type="PANTHER" id="PTHR43280:SF32">
    <property type="entry name" value="TRANSCRIPTIONAL REGULATORY PROTEIN"/>
    <property type="match status" value="1"/>
</dbReference>
<evidence type="ECO:0000256" key="4">
    <source>
        <dbReference type="SAM" id="MobiDB-lite"/>
    </source>
</evidence>
<dbReference type="AlphaFoldDB" id="A0A0A2MN06"/>
<keyword evidence="1" id="KW-0805">Transcription regulation</keyword>
<evidence type="ECO:0000256" key="1">
    <source>
        <dbReference type="ARBA" id="ARBA00023015"/>
    </source>
</evidence>
<gene>
    <name evidence="6" type="ORF">Q766_06800</name>
</gene>
<accession>A0A0A2MN06</accession>
<keyword evidence="3" id="KW-0804">Transcription</keyword>
<keyword evidence="2" id="KW-0238">DNA-binding</keyword>
<evidence type="ECO:0000313" key="6">
    <source>
        <dbReference type="EMBL" id="KGO93664.1"/>
    </source>
</evidence>
<dbReference type="EMBL" id="JRLY01000004">
    <property type="protein sequence ID" value="KGO93664.1"/>
    <property type="molecule type" value="Genomic_DNA"/>
</dbReference>
<dbReference type="SMART" id="SM00342">
    <property type="entry name" value="HTH_ARAC"/>
    <property type="match status" value="1"/>
</dbReference>
<dbReference type="InterPro" id="IPR009057">
    <property type="entry name" value="Homeodomain-like_sf"/>
</dbReference>
<comment type="caution">
    <text evidence="6">The sequence shown here is derived from an EMBL/GenBank/DDBJ whole genome shotgun (WGS) entry which is preliminary data.</text>
</comment>
<reference evidence="6 7" key="1">
    <citation type="submission" date="2013-09" db="EMBL/GenBank/DDBJ databases">
        <authorList>
            <person name="Zeng Z."/>
            <person name="Chen C."/>
        </authorList>
    </citation>
    <scope>NUCLEOTIDE SEQUENCE [LARGE SCALE GENOMIC DNA]</scope>
    <source>
        <strain evidence="6 7">WB 4.1-42</strain>
    </source>
</reference>
<dbReference type="Gene3D" id="1.10.10.60">
    <property type="entry name" value="Homeodomain-like"/>
    <property type="match status" value="1"/>
</dbReference>
<sequence>MKEPQQIPHYSNYGPGLCLYYIKSGVPNSVLREVFTTTAVRIILITDGTLEIELTTGQYTLHQKDLLTIPATITAKTTGNKYELCLLTASITFLVEHSLNSIGKESFGFLLTQTPGVIHLNIESFNTLTGLLTHLESILSNASLFQREKVMLCFNLLLFELTELYNTDSAGVMKRGSQREKLVLGFLAVVAQHCRVQHGVKFYADRLYVTPDYLNKVVKDITGSTVKHFIEEAIIAEAKNLLRATEDTVREISETLNFSHPGSFSTFFKKRTGTSPSAYRRTRPGDTTREGGTYGAFFVVWDKKSGQ</sequence>
<protein>
    <recommendedName>
        <fullName evidence="5">HTH araC/xylS-type domain-containing protein</fullName>
    </recommendedName>
</protein>
<dbReference type="GO" id="GO:0003700">
    <property type="term" value="F:DNA-binding transcription factor activity"/>
    <property type="evidence" value="ECO:0007669"/>
    <property type="project" value="InterPro"/>
</dbReference>
<dbReference type="GO" id="GO:0043565">
    <property type="term" value="F:sequence-specific DNA binding"/>
    <property type="evidence" value="ECO:0007669"/>
    <property type="project" value="InterPro"/>
</dbReference>
<dbReference type="Pfam" id="PF12833">
    <property type="entry name" value="HTH_18"/>
    <property type="match status" value="1"/>
</dbReference>
<keyword evidence="7" id="KW-1185">Reference proteome</keyword>
<evidence type="ECO:0000313" key="7">
    <source>
        <dbReference type="Proteomes" id="UP000030111"/>
    </source>
</evidence>
<evidence type="ECO:0000256" key="3">
    <source>
        <dbReference type="ARBA" id="ARBA00023163"/>
    </source>
</evidence>
<dbReference type="eggNOG" id="COG2207">
    <property type="taxonomic scope" value="Bacteria"/>
</dbReference>
<organism evidence="6 7">
    <name type="scientific">Flavobacterium subsaxonicum WB 4.1-42 = DSM 21790</name>
    <dbReference type="NCBI Taxonomy" id="1121898"/>
    <lineage>
        <taxon>Bacteria</taxon>
        <taxon>Pseudomonadati</taxon>
        <taxon>Bacteroidota</taxon>
        <taxon>Flavobacteriia</taxon>
        <taxon>Flavobacteriales</taxon>
        <taxon>Flavobacteriaceae</taxon>
        <taxon>Flavobacterium</taxon>
    </lineage>
</organism>
<dbReference type="RefSeq" id="WP_081663296.1">
    <property type="nucleotide sequence ID" value="NZ_JRLY01000004.1"/>
</dbReference>